<sequence length="354" mass="39681">MSVVLNFGDGIGHDRRRSRAWGGAAGPAHERGVAEARRTSVGWVRPVDRALWTTARRRGVVLHSCLVGETPTELLAPGSGVAMAGTSKTRRNRLDYLTRTGRLVKILPGTYTAPRFAENPTILARAFTAAHPTAVVVGRSAAALTYWPELEGLPVEIVDSHLVENPLFRVRRASIPDELIGLVHGIPVTRPALTALDLCLGDVGPEAIDRVLLRGGTTLDDLHRALRLTRGRWGNRARRRLLKDSATMGCSELERRAHRVLRRAGITEWVANRRYRIGDSILMPDIRFTRVRLLLEFDGYAFHHQREAFESDRTRDNLAQLHRFIALRFTHLSLEDEGEFVRQVRAAERLAQPY</sequence>
<reference evidence="1 2" key="1">
    <citation type="submission" date="2020-05" db="EMBL/GenBank/DDBJ databases">
        <title>Nakamurella sp. DB0629 isolated from air conditioner.</title>
        <authorList>
            <person name="Kim D.H."/>
            <person name="Kim D.-U."/>
        </authorList>
    </citation>
    <scope>NUCLEOTIDE SEQUENCE [LARGE SCALE GENOMIC DNA]</scope>
    <source>
        <strain evidence="1 2">DB0629</strain>
    </source>
</reference>
<dbReference type="EMBL" id="JABEND010000002">
    <property type="protein sequence ID" value="NNG35220.1"/>
    <property type="molecule type" value="Genomic_DNA"/>
</dbReference>
<evidence type="ECO:0000313" key="2">
    <source>
        <dbReference type="Proteomes" id="UP000562984"/>
    </source>
</evidence>
<name>A0A849A9Q8_9ACTN</name>
<gene>
    <name evidence="1" type="ORF">HKD39_05730</name>
</gene>
<dbReference type="Proteomes" id="UP000562984">
    <property type="component" value="Unassembled WGS sequence"/>
</dbReference>
<keyword evidence="2" id="KW-1185">Reference proteome</keyword>
<comment type="caution">
    <text evidence="1">The sequence shown here is derived from an EMBL/GenBank/DDBJ whole genome shotgun (WGS) entry which is preliminary data.</text>
</comment>
<evidence type="ECO:0008006" key="3">
    <source>
        <dbReference type="Google" id="ProtNLM"/>
    </source>
</evidence>
<organism evidence="1 2">
    <name type="scientific">Nakamurella aerolata</name>
    <dbReference type="NCBI Taxonomy" id="1656892"/>
    <lineage>
        <taxon>Bacteria</taxon>
        <taxon>Bacillati</taxon>
        <taxon>Actinomycetota</taxon>
        <taxon>Actinomycetes</taxon>
        <taxon>Nakamurellales</taxon>
        <taxon>Nakamurellaceae</taxon>
        <taxon>Nakamurella</taxon>
    </lineage>
</organism>
<dbReference type="AlphaFoldDB" id="A0A849A9Q8"/>
<protein>
    <recommendedName>
        <fullName evidence="3">DUF559 domain-containing protein</fullName>
    </recommendedName>
</protein>
<proteinExistence type="predicted"/>
<evidence type="ECO:0000313" key="1">
    <source>
        <dbReference type="EMBL" id="NNG35220.1"/>
    </source>
</evidence>
<dbReference type="Gene3D" id="3.40.960.10">
    <property type="entry name" value="VSR Endonuclease"/>
    <property type="match status" value="1"/>
</dbReference>
<accession>A0A849A9Q8</accession>
<dbReference type="RefSeq" id="WP_171198827.1">
    <property type="nucleotide sequence ID" value="NZ_JABEND010000002.1"/>
</dbReference>